<evidence type="ECO:0000256" key="1">
    <source>
        <dbReference type="SAM" id="Coils"/>
    </source>
</evidence>
<feature type="coiled-coil region" evidence="1">
    <location>
        <begin position="44"/>
        <end position="115"/>
    </location>
</feature>
<gene>
    <name evidence="2" type="ORF">ACFQ5N_00810</name>
</gene>
<dbReference type="Gene3D" id="1.10.1470.10">
    <property type="entry name" value="YjbJ"/>
    <property type="match status" value="2"/>
</dbReference>
<dbReference type="InterPro" id="IPR036629">
    <property type="entry name" value="YjbJ_sf"/>
</dbReference>
<reference evidence="3" key="1">
    <citation type="journal article" date="2019" name="Int. J. Syst. Evol. Microbiol.">
        <title>The Global Catalogue of Microorganisms (GCM) 10K type strain sequencing project: providing services to taxonomists for standard genome sequencing and annotation.</title>
        <authorList>
            <consortium name="The Broad Institute Genomics Platform"/>
            <consortium name="The Broad Institute Genome Sequencing Center for Infectious Disease"/>
            <person name="Wu L."/>
            <person name="Ma J."/>
        </authorList>
    </citation>
    <scope>NUCLEOTIDE SEQUENCE [LARGE SCALE GENOMIC DNA]</scope>
    <source>
        <strain evidence="3">CCUG 62221</strain>
    </source>
</reference>
<proteinExistence type="predicted"/>
<name>A0ABW3WJ78_9FLAO</name>
<comment type="caution">
    <text evidence="2">The sequence shown here is derived from an EMBL/GenBank/DDBJ whole genome shotgun (WGS) entry which is preliminary data.</text>
</comment>
<protein>
    <submittedName>
        <fullName evidence="2">CsbD family protein</fullName>
    </submittedName>
</protein>
<accession>A0ABW3WJ78</accession>
<organism evidence="2 3">
    <name type="scientific">Lutibacter holmesii</name>
    <dbReference type="NCBI Taxonomy" id="1137985"/>
    <lineage>
        <taxon>Bacteria</taxon>
        <taxon>Pseudomonadati</taxon>
        <taxon>Bacteroidota</taxon>
        <taxon>Flavobacteriia</taxon>
        <taxon>Flavobacteriales</taxon>
        <taxon>Flavobacteriaceae</taxon>
        <taxon>Lutibacter</taxon>
    </lineage>
</organism>
<keyword evidence="3" id="KW-1185">Reference proteome</keyword>
<sequence>MNTNQLKGKLNQVQGDSKIWLGKTTHNQKMEIEGNLDKASGKLLEQKGDALAQYEKAKKAFENKTEEVQKEMQLEWDKLTHHDVKKIDQDFEKFADKLKEKYNKTQEDVNAQIREFMGKF</sequence>
<dbReference type="EMBL" id="JBHTMV010000001">
    <property type="protein sequence ID" value="MFD1292359.1"/>
    <property type="molecule type" value="Genomic_DNA"/>
</dbReference>
<dbReference type="RefSeq" id="WP_386806926.1">
    <property type="nucleotide sequence ID" value="NZ_JBHTMV010000001.1"/>
</dbReference>
<evidence type="ECO:0000313" key="2">
    <source>
        <dbReference type="EMBL" id="MFD1292359.1"/>
    </source>
</evidence>
<keyword evidence="1" id="KW-0175">Coiled coil</keyword>
<dbReference type="Proteomes" id="UP001597241">
    <property type="component" value="Unassembled WGS sequence"/>
</dbReference>
<evidence type="ECO:0000313" key="3">
    <source>
        <dbReference type="Proteomes" id="UP001597241"/>
    </source>
</evidence>
<dbReference type="SUPFAM" id="SSF69047">
    <property type="entry name" value="Hypothetical protein YjbJ"/>
    <property type="match status" value="2"/>
</dbReference>